<reference evidence="3" key="1">
    <citation type="journal article" date="2021" name="Genome Biol. Evol.">
        <title>Continental-Scale Gene Flow Prevents Allopatric Divergence of Pelagic Freshwater Bacteria.</title>
        <authorList>
            <person name="Hoetzinger M."/>
            <person name="Pitt A."/>
            <person name="Huemer A."/>
            <person name="Hahn M.W."/>
        </authorList>
    </citation>
    <scope>NUCLEOTIDE SEQUENCE</scope>
    <source>
        <strain evidence="3">SM1-W8</strain>
    </source>
</reference>
<keyword evidence="1" id="KW-0067">ATP-binding</keyword>
<dbReference type="InterPro" id="IPR011761">
    <property type="entry name" value="ATP-grasp"/>
</dbReference>
<protein>
    <submittedName>
        <fullName evidence="3">ATP-grasp domain-containing protein</fullName>
    </submittedName>
</protein>
<accession>A0A9Q2WK14</accession>
<comment type="caution">
    <text evidence="3">The sequence shown here is derived from an EMBL/GenBank/DDBJ whole genome shotgun (WGS) entry which is preliminary data.</text>
</comment>
<keyword evidence="1" id="KW-0547">Nucleotide-binding</keyword>
<dbReference type="PROSITE" id="PS50975">
    <property type="entry name" value="ATP_GRASP"/>
    <property type="match status" value="1"/>
</dbReference>
<name>A0A9Q2WK14_9BURK</name>
<evidence type="ECO:0000313" key="3">
    <source>
        <dbReference type="EMBL" id="MBT8551925.1"/>
    </source>
</evidence>
<evidence type="ECO:0000256" key="1">
    <source>
        <dbReference type="PROSITE-ProRule" id="PRU00409"/>
    </source>
</evidence>
<dbReference type="GO" id="GO:0046872">
    <property type="term" value="F:metal ion binding"/>
    <property type="evidence" value="ECO:0007669"/>
    <property type="project" value="InterPro"/>
</dbReference>
<organism evidence="3 4">
    <name type="scientific">Polynucleobacter paneuropaeus</name>
    <dbReference type="NCBI Taxonomy" id="2527775"/>
    <lineage>
        <taxon>Bacteria</taxon>
        <taxon>Pseudomonadati</taxon>
        <taxon>Pseudomonadota</taxon>
        <taxon>Betaproteobacteria</taxon>
        <taxon>Burkholderiales</taxon>
        <taxon>Burkholderiaceae</taxon>
        <taxon>Polynucleobacter</taxon>
    </lineage>
</organism>
<proteinExistence type="predicted"/>
<dbReference type="GO" id="GO:0005524">
    <property type="term" value="F:ATP binding"/>
    <property type="evidence" value="ECO:0007669"/>
    <property type="project" value="UniProtKB-UniRule"/>
</dbReference>
<dbReference type="Pfam" id="PF15632">
    <property type="entry name" value="ATPgrasp_Ter"/>
    <property type="match status" value="1"/>
</dbReference>
<dbReference type="Proteomes" id="UP000783102">
    <property type="component" value="Unassembled WGS sequence"/>
</dbReference>
<sequence length="422" mass="48191">MRKVLVFPAGTEIGLEIYAALHSCKEVELFAAGQAVSNHAELLYEKYHSISSIHSDKWLEELILIVEKLKIDYIFPAYDDVIVALSQNREKIPATILLPSDEVCELTRSKSKTYQRLCSIVKTPHVYQTIDDVTNFPVFIKPDRGQGSLGVKLIHSKEELLHSVIEIKCPVISEYLPGREYTVDCFSDRDKGLLFCGGRERLRMRNGIAVSTQTIDESIFHSFAKKISNELHMQGAWFFQLKEDAENQLTLLEIGPRIAGSMAANRVQGINFPLLSIFEAERAPLSILKNSYPVLLDRALKNKYRKSISFDCVYIDFDDTVLLGDRVNLQAVQFLYKCINNKIEIILITRHPGDLSNILARYRLNNLFDKVIHLKKGEKKSSQITHQNAIFIDDSFSERLDVHLNKKISTFDCSMLEFLMDQ</sequence>
<gene>
    <name evidence="3" type="ORF">G6731_08170</name>
</gene>
<feature type="domain" description="ATP-grasp" evidence="2">
    <location>
        <begin position="111"/>
        <end position="281"/>
    </location>
</feature>
<dbReference type="AlphaFoldDB" id="A0A9Q2WK14"/>
<dbReference type="EMBL" id="JAANEY010000001">
    <property type="protein sequence ID" value="MBT8551925.1"/>
    <property type="molecule type" value="Genomic_DNA"/>
</dbReference>
<evidence type="ECO:0000259" key="2">
    <source>
        <dbReference type="PROSITE" id="PS50975"/>
    </source>
</evidence>
<evidence type="ECO:0000313" key="4">
    <source>
        <dbReference type="Proteomes" id="UP000783102"/>
    </source>
</evidence>